<dbReference type="EMBL" id="KI394342">
    <property type="protein sequence ID" value="ERN03647.1"/>
    <property type="molecule type" value="Genomic_DNA"/>
</dbReference>
<organism evidence="1 2">
    <name type="scientific">Amborella trichopoda</name>
    <dbReference type="NCBI Taxonomy" id="13333"/>
    <lineage>
        <taxon>Eukaryota</taxon>
        <taxon>Viridiplantae</taxon>
        <taxon>Streptophyta</taxon>
        <taxon>Embryophyta</taxon>
        <taxon>Tracheophyta</taxon>
        <taxon>Spermatophyta</taxon>
        <taxon>Magnoliopsida</taxon>
        <taxon>Amborellales</taxon>
        <taxon>Amborellaceae</taxon>
        <taxon>Amborella</taxon>
    </lineage>
</organism>
<evidence type="ECO:0000313" key="2">
    <source>
        <dbReference type="Proteomes" id="UP000017836"/>
    </source>
</evidence>
<name>W1P1C6_AMBTC</name>
<accession>W1P1C6</accession>
<dbReference type="HOGENOM" id="CLU_2609284_0_0_1"/>
<reference evidence="2" key="1">
    <citation type="journal article" date="2013" name="Science">
        <title>The Amborella genome and the evolution of flowering plants.</title>
        <authorList>
            <consortium name="Amborella Genome Project"/>
        </authorList>
    </citation>
    <scope>NUCLEOTIDE SEQUENCE [LARGE SCALE GENOMIC DNA]</scope>
</reference>
<protein>
    <submittedName>
        <fullName evidence="1">Uncharacterized protein</fullName>
    </submittedName>
</protein>
<gene>
    <name evidence="1" type="ORF">AMTR_s00144p00041160</name>
</gene>
<evidence type="ECO:0000313" key="1">
    <source>
        <dbReference type="EMBL" id="ERN03647.1"/>
    </source>
</evidence>
<dbReference type="Proteomes" id="UP000017836">
    <property type="component" value="Unassembled WGS sequence"/>
</dbReference>
<dbReference type="AlphaFoldDB" id="W1P1C6"/>
<proteinExistence type="predicted"/>
<keyword evidence="2" id="KW-1185">Reference proteome</keyword>
<dbReference type="Gramene" id="ERN03647">
    <property type="protein sequence ID" value="ERN03647"/>
    <property type="gene ID" value="AMTR_s00144p00041160"/>
</dbReference>
<sequence length="79" mass="8714">MAALDPLHIRWLAEVLHLHSRRLPHLLTLAAATHVTSTAAALSPLNIRRLTEVLQLHSRWLPHLLTLAVATQATYTTAG</sequence>